<dbReference type="RefSeq" id="XP_003885466.1">
    <property type="nucleotide sequence ID" value="XM_003885417.1"/>
</dbReference>
<dbReference type="GO" id="GO:0101005">
    <property type="term" value="F:deubiquitinase activity"/>
    <property type="evidence" value="ECO:0007669"/>
    <property type="project" value="TreeGrafter"/>
</dbReference>
<keyword evidence="7" id="KW-1185">Reference proteome</keyword>
<dbReference type="Pfam" id="PF05903">
    <property type="entry name" value="Peptidase_C97"/>
    <property type="match status" value="1"/>
</dbReference>
<dbReference type="InterPro" id="IPR042266">
    <property type="entry name" value="PPPDE_sf"/>
</dbReference>
<reference evidence="5" key="1">
    <citation type="submission" date="2011-02" db="EMBL/GenBank/DDBJ databases">
        <authorList>
            <person name="Aslett M."/>
        </authorList>
    </citation>
    <scope>NUCLEOTIDE SEQUENCE</scope>
    <source>
        <strain evidence="5">Liverpool</strain>
    </source>
</reference>
<sequence>MTPIRLNVYRLTGSFAVPGLCGCCAAYHTGVQIDATEYTFSQGTGIVASDFDLVRNGPHTRVSVFGESPGLSDEEPEDAVFVYSLDMGVCPMNRTQIAATIESLRREFAGENYHILERNCNHFSDALCRRLVGKGIPAYLNRAAWLGRWISCFFPPGALEPHVSEPPASCATGLELFEGPGRRLGGDTCACSHSLLVCSPQQAPALSGVLRRLTEQWSQGDGCLSDQRSSQNVFIPAEDARALEFSRALLADAARARMERQKGR</sequence>
<dbReference type="GeneID" id="13440851"/>
<dbReference type="AlphaFoldDB" id="F0VNZ2"/>
<gene>
    <name evidence="6" type="ORF">BN1204_058610</name>
    <name evidence="5" type="ORF">NCLIV_058610</name>
</gene>
<comment type="similarity">
    <text evidence="1">Belongs to the DeSI family.</text>
</comment>
<evidence type="ECO:0000313" key="7">
    <source>
        <dbReference type="Proteomes" id="UP000007494"/>
    </source>
</evidence>
<feature type="domain" description="PPPDE" evidence="4">
    <location>
        <begin position="2"/>
        <end position="151"/>
    </location>
</feature>
<dbReference type="PROSITE" id="PS51858">
    <property type="entry name" value="PPPDE"/>
    <property type="match status" value="1"/>
</dbReference>
<evidence type="ECO:0000256" key="3">
    <source>
        <dbReference type="ARBA" id="ARBA00022801"/>
    </source>
</evidence>
<evidence type="ECO:0000313" key="5">
    <source>
        <dbReference type="EMBL" id="CBZ55438.1"/>
    </source>
</evidence>
<reference evidence="5" key="2">
    <citation type="submission" date="2011-03" db="EMBL/GenBank/DDBJ databases">
        <title>Comparative genomics and transcriptomics of Neospora caninum and Toxoplasma gondii.</title>
        <authorList>
            <person name="Reid A.J."/>
            <person name="Sohal A."/>
            <person name="Harris D."/>
            <person name="Quail M."/>
            <person name="Sanders M."/>
            <person name="Berriman M."/>
            <person name="Wastling J.M."/>
            <person name="Pain A."/>
        </authorList>
    </citation>
    <scope>NUCLEOTIDE SEQUENCE</scope>
    <source>
        <strain evidence="5">Liverpool</strain>
    </source>
</reference>
<dbReference type="Proteomes" id="UP000007494">
    <property type="component" value="Chromosome XI"/>
</dbReference>
<dbReference type="OrthoDB" id="329236at2759"/>
<dbReference type="GO" id="GO:0016579">
    <property type="term" value="P:protein deubiquitination"/>
    <property type="evidence" value="ECO:0007669"/>
    <property type="project" value="TreeGrafter"/>
</dbReference>
<dbReference type="OMA" id="LGRWISC"/>
<dbReference type="InParanoid" id="F0VNZ2"/>
<accession>F0VNZ2</accession>
<dbReference type="InterPro" id="IPR008580">
    <property type="entry name" value="PPPDE_dom"/>
</dbReference>
<keyword evidence="3" id="KW-0378">Hydrolase</keyword>
<dbReference type="PANTHER" id="PTHR12378">
    <property type="entry name" value="DESUMOYLATING ISOPEPTIDASE"/>
    <property type="match status" value="1"/>
</dbReference>
<dbReference type="SMART" id="SM01179">
    <property type="entry name" value="DUF862"/>
    <property type="match status" value="1"/>
</dbReference>
<dbReference type="Gene3D" id="3.90.1720.30">
    <property type="entry name" value="PPPDE domains"/>
    <property type="match status" value="1"/>
</dbReference>
<name>F0VNZ2_NEOCL</name>
<dbReference type="EMBL" id="FR823392">
    <property type="protein sequence ID" value="CBZ55438.1"/>
    <property type="molecule type" value="Genomic_DNA"/>
</dbReference>
<protein>
    <submittedName>
        <fullName evidence="6">EREBP-4 family protein</fullName>
    </submittedName>
</protein>
<organism evidence="5 7">
    <name type="scientific">Neospora caninum (strain Liverpool)</name>
    <dbReference type="NCBI Taxonomy" id="572307"/>
    <lineage>
        <taxon>Eukaryota</taxon>
        <taxon>Sar</taxon>
        <taxon>Alveolata</taxon>
        <taxon>Apicomplexa</taxon>
        <taxon>Conoidasida</taxon>
        <taxon>Coccidia</taxon>
        <taxon>Eucoccidiorida</taxon>
        <taxon>Eimeriorina</taxon>
        <taxon>Sarcocystidae</taxon>
        <taxon>Neospora</taxon>
    </lineage>
</organism>
<evidence type="ECO:0000259" key="4">
    <source>
        <dbReference type="PROSITE" id="PS51858"/>
    </source>
</evidence>
<dbReference type="VEuPathDB" id="ToxoDB:NCLIV_058610"/>
<reference evidence="7" key="3">
    <citation type="journal article" date="2012" name="PLoS Pathog.">
        <title>Comparative genomics of the apicomplexan parasites Toxoplasma gondii and Neospora caninum: Coccidia differing in host range and transmission strategy.</title>
        <authorList>
            <person name="Reid A.J."/>
            <person name="Vermont S.J."/>
            <person name="Cotton J.A."/>
            <person name="Harris D."/>
            <person name="Hill-Cawthorne G.A."/>
            <person name="Konen-Waisman S."/>
            <person name="Latham S.M."/>
            <person name="Mourier T."/>
            <person name="Norton R."/>
            <person name="Quail M.A."/>
            <person name="Sanders M."/>
            <person name="Shanmugam D."/>
            <person name="Sohal A."/>
            <person name="Wasmuth J.D."/>
            <person name="Brunk B."/>
            <person name="Grigg M.E."/>
            <person name="Howard J.C."/>
            <person name="Parkinson J."/>
            <person name="Roos D.S."/>
            <person name="Trees A.J."/>
            <person name="Berriman M."/>
            <person name="Pain A."/>
            <person name="Wastling J.M."/>
        </authorList>
    </citation>
    <scope>NUCLEOTIDE SEQUENCE [LARGE SCALE GENOMIC DNA]</scope>
    <source>
        <strain evidence="7">Liverpool</strain>
    </source>
</reference>
<dbReference type="PROSITE" id="PS51257">
    <property type="entry name" value="PROKAR_LIPOPROTEIN"/>
    <property type="match status" value="1"/>
</dbReference>
<dbReference type="EMBL" id="LN714486">
    <property type="protein sequence ID" value="CEL70174.1"/>
    <property type="molecule type" value="Genomic_DNA"/>
</dbReference>
<keyword evidence="2" id="KW-0645">Protease</keyword>
<evidence type="ECO:0000256" key="2">
    <source>
        <dbReference type="ARBA" id="ARBA00022670"/>
    </source>
</evidence>
<dbReference type="GO" id="GO:0006508">
    <property type="term" value="P:proteolysis"/>
    <property type="evidence" value="ECO:0007669"/>
    <property type="project" value="UniProtKB-KW"/>
</dbReference>
<evidence type="ECO:0000256" key="1">
    <source>
        <dbReference type="ARBA" id="ARBA00008140"/>
    </source>
</evidence>
<dbReference type="PANTHER" id="PTHR12378:SF80">
    <property type="entry name" value="IP06716P-RELATED"/>
    <property type="match status" value="1"/>
</dbReference>
<evidence type="ECO:0000313" key="6">
    <source>
        <dbReference type="EMBL" id="CEL70174.1"/>
    </source>
</evidence>
<dbReference type="eggNOG" id="KOG0324">
    <property type="taxonomic scope" value="Eukaryota"/>
</dbReference>
<reference evidence="6" key="4">
    <citation type="journal article" date="2015" name="PLoS ONE">
        <title>Comprehensive Evaluation of Toxoplasma gondii VEG and Neospora caninum LIV Genomes with Tachyzoite Stage Transcriptome and Proteome Defines Novel Transcript Features.</title>
        <authorList>
            <person name="Ramaprasad A."/>
            <person name="Mourier T."/>
            <person name="Naeem R."/>
            <person name="Malas T.B."/>
            <person name="Moussa E."/>
            <person name="Panigrahi A."/>
            <person name="Vermont S.J."/>
            <person name="Otto T.D."/>
            <person name="Wastling J."/>
            <person name="Pain A."/>
        </authorList>
    </citation>
    <scope>NUCLEOTIDE SEQUENCE</scope>
    <source>
        <strain evidence="6">Liverpool</strain>
    </source>
</reference>
<proteinExistence type="inferred from homology"/>